<evidence type="ECO:0000313" key="1">
    <source>
        <dbReference type="EMBL" id="KAJ8001399.1"/>
    </source>
</evidence>
<dbReference type="EMBL" id="CM055741">
    <property type="protein sequence ID" value="KAJ8001399.1"/>
    <property type="molecule type" value="Genomic_DNA"/>
</dbReference>
<protein>
    <submittedName>
        <fullName evidence="1">Uncharacterized protein</fullName>
    </submittedName>
</protein>
<name>A0ACC2GCJ7_DALPE</name>
<accession>A0ACC2GCJ7</accession>
<proteinExistence type="predicted"/>
<reference evidence="1" key="1">
    <citation type="submission" date="2021-05" db="EMBL/GenBank/DDBJ databases">
        <authorList>
            <person name="Pan Q."/>
            <person name="Jouanno E."/>
            <person name="Zahm M."/>
            <person name="Klopp C."/>
            <person name="Cabau C."/>
            <person name="Louis A."/>
            <person name="Berthelot C."/>
            <person name="Parey E."/>
            <person name="Roest Crollius H."/>
            <person name="Montfort J."/>
            <person name="Robinson-Rechavi M."/>
            <person name="Bouchez O."/>
            <person name="Lampietro C."/>
            <person name="Lopez Roques C."/>
            <person name="Donnadieu C."/>
            <person name="Postlethwait J."/>
            <person name="Bobe J."/>
            <person name="Dillon D."/>
            <person name="Chandos A."/>
            <person name="von Hippel F."/>
            <person name="Guiguen Y."/>
        </authorList>
    </citation>
    <scope>NUCLEOTIDE SEQUENCE</scope>
    <source>
        <strain evidence="1">YG-Jan2019</strain>
    </source>
</reference>
<gene>
    <name evidence="1" type="ORF">DPEC_G00169110</name>
</gene>
<keyword evidence="2" id="KW-1185">Reference proteome</keyword>
<comment type="caution">
    <text evidence="1">The sequence shown here is derived from an EMBL/GenBank/DDBJ whole genome shotgun (WGS) entry which is preliminary data.</text>
</comment>
<evidence type="ECO:0000313" key="2">
    <source>
        <dbReference type="Proteomes" id="UP001157502"/>
    </source>
</evidence>
<sequence>MSSLCSDKETLIDEIEKSLFTLTEDNLRSLCKGHGLENRDGSQMNEMNHRLLRRKIMEEMWDNVESMTSDERGMSWLLNLKKDIRIIQDNATASSKGPGQTDDDDDDGTDKEDSNWLPSNGLGTAHLSLSQSDDEDDDDEDNTADCDEDWDVRDMDRLPCNGLEAEPAPESPVPEKKVGPSHLISVLPKSPGRTSRATAVLRGQKMKTVQLVDRRRTGQTGVARHNVAQSESRLESHTCNHCGKIFTTMRSLKRHLQYLQRCQDPERSHVCPKCGKGFPLPGSLKRHLRTHTGEKPYVCQHCGKEYNDSGNLQRHIKTHSEDILNLFKRNTGAPKTVLFPDCKDGSEIEAMNHRLLRRKIMKEMWEKTDPMKPEEQGMSWLLKLKEDIRKILEDGTSSPRSPCKAGDHGDYASQQSHLSPRNRLTSDPEENDKPLAPTSDLLTSQGYISSASMFPLGEKPFQCHECNKAFAQLSSLKKHQETHRCTQPVSVPNSFLLHNQPLPYSYPPQSSW</sequence>
<organism evidence="1 2">
    <name type="scientific">Dallia pectoralis</name>
    <name type="common">Alaska blackfish</name>
    <dbReference type="NCBI Taxonomy" id="75939"/>
    <lineage>
        <taxon>Eukaryota</taxon>
        <taxon>Metazoa</taxon>
        <taxon>Chordata</taxon>
        <taxon>Craniata</taxon>
        <taxon>Vertebrata</taxon>
        <taxon>Euteleostomi</taxon>
        <taxon>Actinopterygii</taxon>
        <taxon>Neopterygii</taxon>
        <taxon>Teleostei</taxon>
        <taxon>Protacanthopterygii</taxon>
        <taxon>Esociformes</taxon>
        <taxon>Umbridae</taxon>
        <taxon>Dallia</taxon>
    </lineage>
</organism>
<dbReference type="Proteomes" id="UP001157502">
    <property type="component" value="Chromosome 14"/>
</dbReference>